<dbReference type="GeneID" id="115736981"/>
<dbReference type="Pfam" id="PF04043">
    <property type="entry name" value="PMEI"/>
    <property type="match status" value="1"/>
</dbReference>
<dbReference type="AlphaFoldDB" id="A0A8B8NQI2"/>
<dbReference type="InterPro" id="IPR035513">
    <property type="entry name" value="Invertase/methylesterase_inhib"/>
</dbReference>
<keyword evidence="3" id="KW-0812">Transmembrane</keyword>
<dbReference type="SMART" id="SM00856">
    <property type="entry name" value="PMEI"/>
    <property type="match status" value="1"/>
</dbReference>
<dbReference type="OrthoDB" id="1430376at2759"/>
<feature type="domain" description="Pectinesterase inhibitor" evidence="4">
    <location>
        <begin position="69"/>
        <end position="228"/>
    </location>
</feature>
<dbReference type="SUPFAM" id="SSF101148">
    <property type="entry name" value="Plant invertase/pectin methylesterase inhibitor"/>
    <property type="match status" value="1"/>
</dbReference>
<gene>
    <name evidence="6" type="primary">LOC115736981</name>
</gene>
<dbReference type="RefSeq" id="XP_030524770.1">
    <property type="nucleotide sequence ID" value="XM_030668910.2"/>
</dbReference>
<dbReference type="InterPro" id="IPR051955">
    <property type="entry name" value="PME_Inhibitor"/>
</dbReference>
<dbReference type="NCBIfam" id="TIGR01614">
    <property type="entry name" value="PME_inhib"/>
    <property type="match status" value="1"/>
</dbReference>
<evidence type="ECO:0000313" key="6">
    <source>
        <dbReference type="RefSeq" id="XP_030524770.1"/>
    </source>
</evidence>
<evidence type="ECO:0000313" key="5">
    <source>
        <dbReference type="Proteomes" id="UP000827889"/>
    </source>
</evidence>
<reference evidence="6" key="1">
    <citation type="submission" date="2025-08" db="UniProtKB">
        <authorList>
            <consortium name="RefSeq"/>
        </authorList>
    </citation>
    <scope>IDENTIFICATION</scope>
    <source>
        <tissue evidence="6">Leaf</tissue>
    </source>
</reference>
<dbReference type="KEGG" id="rarg:115736981"/>
<evidence type="ECO:0000256" key="2">
    <source>
        <dbReference type="ARBA" id="ARBA00038471"/>
    </source>
</evidence>
<dbReference type="Gene3D" id="1.20.140.40">
    <property type="entry name" value="Invertase/pectin methylesterase inhibitor family protein"/>
    <property type="match status" value="1"/>
</dbReference>
<proteinExistence type="inferred from homology"/>
<keyword evidence="1" id="KW-0732">Signal</keyword>
<protein>
    <submittedName>
        <fullName evidence="6">Pectinesterase inhibitor 9-like</fullName>
    </submittedName>
</protein>
<comment type="similarity">
    <text evidence="2">Belongs to the PMEI family.</text>
</comment>
<organism evidence="5 6">
    <name type="scientific">Rhodamnia argentea</name>
    <dbReference type="NCBI Taxonomy" id="178133"/>
    <lineage>
        <taxon>Eukaryota</taxon>
        <taxon>Viridiplantae</taxon>
        <taxon>Streptophyta</taxon>
        <taxon>Embryophyta</taxon>
        <taxon>Tracheophyta</taxon>
        <taxon>Spermatophyta</taxon>
        <taxon>Magnoliopsida</taxon>
        <taxon>eudicotyledons</taxon>
        <taxon>Gunneridae</taxon>
        <taxon>Pentapetalae</taxon>
        <taxon>rosids</taxon>
        <taxon>malvids</taxon>
        <taxon>Myrtales</taxon>
        <taxon>Myrtaceae</taxon>
        <taxon>Myrtoideae</taxon>
        <taxon>Myrteae</taxon>
        <taxon>Australasian group</taxon>
        <taxon>Rhodamnia</taxon>
    </lineage>
</organism>
<keyword evidence="5" id="KW-1185">Reference proteome</keyword>
<keyword evidence="3" id="KW-1133">Transmembrane helix</keyword>
<dbReference type="FunFam" id="1.20.140.40:FF:000005">
    <property type="entry name" value="Pectin methylesterase inhibitor 1"/>
    <property type="match status" value="1"/>
</dbReference>
<evidence type="ECO:0000256" key="1">
    <source>
        <dbReference type="ARBA" id="ARBA00022729"/>
    </source>
</evidence>
<keyword evidence="3" id="KW-0472">Membrane</keyword>
<dbReference type="GO" id="GO:0046910">
    <property type="term" value="F:pectinesterase inhibitor activity"/>
    <property type="evidence" value="ECO:0007669"/>
    <property type="project" value="UniProtKB-ARBA"/>
</dbReference>
<sequence length="245" mass="26615">MNKIRSALGSPSYILTTLDIQSATPPHLSPQTKMAKPKPSLSFFFLLFLLLSLTTTPSQSFVHSHPKPAPTSFIVSSCRATRYPALCVHCLAAYGRAIQRSDHHLAQAALIVSLARARSAASFVAKLSRARRIKLRELRAVRDCIENMGDSVDRLADSVRELGRSGRVAGQDFAWHMSNVETWASAALTDENTCMDGFGGRVMDGDLKVVVRRRVANVAQVTSNALALVNRFASRHGTVTAAGDP</sequence>
<dbReference type="InterPro" id="IPR006501">
    <property type="entry name" value="Pectinesterase_inhib_dom"/>
</dbReference>
<evidence type="ECO:0000259" key="4">
    <source>
        <dbReference type="SMART" id="SM00856"/>
    </source>
</evidence>
<dbReference type="CDD" id="cd15798">
    <property type="entry name" value="PMEI-like_3"/>
    <property type="match status" value="1"/>
</dbReference>
<dbReference type="Proteomes" id="UP000827889">
    <property type="component" value="Chromosome 9"/>
</dbReference>
<feature type="transmembrane region" description="Helical" evidence="3">
    <location>
        <begin position="41"/>
        <end position="62"/>
    </location>
</feature>
<evidence type="ECO:0000256" key="3">
    <source>
        <dbReference type="SAM" id="Phobius"/>
    </source>
</evidence>
<dbReference type="PANTHER" id="PTHR31080">
    <property type="entry name" value="PECTINESTERASE INHIBITOR-LIKE"/>
    <property type="match status" value="1"/>
</dbReference>
<dbReference type="PANTHER" id="PTHR31080:SF207">
    <property type="entry name" value="PECTINESTERASE INHIBITOR 9"/>
    <property type="match status" value="1"/>
</dbReference>
<accession>A0A8B8NQI2</accession>
<name>A0A8B8NQI2_9MYRT</name>